<dbReference type="FunFam" id="1.10.10.1590:FF:000001">
    <property type="entry name" value="NADH-quinone oxidoreductase subunit E"/>
    <property type="match status" value="1"/>
</dbReference>
<dbReference type="Gene3D" id="3.40.30.10">
    <property type="entry name" value="Glutaredoxin"/>
    <property type="match status" value="1"/>
</dbReference>
<evidence type="ECO:0000256" key="6">
    <source>
        <dbReference type="ARBA" id="ARBA00034078"/>
    </source>
</evidence>
<dbReference type="PANTHER" id="PTHR10371">
    <property type="entry name" value="NADH DEHYDROGENASE UBIQUINONE FLAVOPROTEIN 2, MITOCHONDRIAL"/>
    <property type="match status" value="1"/>
</dbReference>
<gene>
    <name evidence="7" type="ORF">LCGC14_1080970</name>
</gene>
<dbReference type="GO" id="GO:0003954">
    <property type="term" value="F:NADH dehydrogenase activity"/>
    <property type="evidence" value="ECO:0007669"/>
    <property type="project" value="TreeGrafter"/>
</dbReference>
<dbReference type="Pfam" id="PF01257">
    <property type="entry name" value="2Fe-2S_thioredx"/>
    <property type="match status" value="1"/>
</dbReference>
<dbReference type="GO" id="GO:0051537">
    <property type="term" value="F:2 iron, 2 sulfur cluster binding"/>
    <property type="evidence" value="ECO:0007669"/>
    <property type="project" value="UniProtKB-KW"/>
</dbReference>
<comment type="caution">
    <text evidence="7">The sequence shown here is derived from an EMBL/GenBank/DDBJ whole genome shotgun (WGS) entry which is preliminary data.</text>
</comment>
<dbReference type="InterPro" id="IPR041921">
    <property type="entry name" value="NuoE_N"/>
</dbReference>
<dbReference type="GO" id="GO:0046872">
    <property type="term" value="F:metal ion binding"/>
    <property type="evidence" value="ECO:0007669"/>
    <property type="project" value="UniProtKB-KW"/>
</dbReference>
<dbReference type="Gene3D" id="1.10.10.1590">
    <property type="entry name" value="NADH-quinone oxidoreductase subunit E"/>
    <property type="match status" value="1"/>
</dbReference>
<dbReference type="PANTHER" id="PTHR10371:SF3">
    <property type="entry name" value="NADH DEHYDROGENASE [UBIQUINONE] FLAVOPROTEIN 2, MITOCHONDRIAL"/>
    <property type="match status" value="1"/>
</dbReference>
<evidence type="ECO:0000256" key="5">
    <source>
        <dbReference type="ARBA" id="ARBA00023014"/>
    </source>
</evidence>
<evidence type="ECO:0000256" key="4">
    <source>
        <dbReference type="ARBA" id="ARBA00023004"/>
    </source>
</evidence>
<keyword evidence="4" id="KW-0408">Iron</keyword>
<dbReference type="EMBL" id="LAZR01004731">
    <property type="protein sequence ID" value="KKN06073.1"/>
    <property type="molecule type" value="Genomic_DNA"/>
</dbReference>
<comment type="cofactor">
    <cofactor evidence="6">
        <name>[2Fe-2S] cluster</name>
        <dbReference type="ChEBI" id="CHEBI:190135"/>
    </cofactor>
</comment>
<evidence type="ECO:0000256" key="3">
    <source>
        <dbReference type="ARBA" id="ARBA00022723"/>
    </source>
</evidence>
<sequence length="154" mass="16985">MASTSDRDKVKRTITQSPDRSSALLPALHITQMEHGWLPSDSLEGIAERLELSSAHVQGVVTFHSMFIDLPVARNLIQLCTNVSCMLFGSETLLDVIKDRYSLEPGGTTPDGRFSLMVMECLGLCDHAPAMLVNRNVHCSLDPDSIINILKSYK</sequence>
<keyword evidence="3" id="KW-0479">Metal-binding</keyword>
<reference evidence="7" key="1">
    <citation type="journal article" date="2015" name="Nature">
        <title>Complex archaea that bridge the gap between prokaryotes and eukaryotes.</title>
        <authorList>
            <person name="Spang A."/>
            <person name="Saw J.H."/>
            <person name="Jorgensen S.L."/>
            <person name="Zaremba-Niedzwiedzka K."/>
            <person name="Martijn J."/>
            <person name="Lind A.E."/>
            <person name="van Eijk R."/>
            <person name="Schleper C."/>
            <person name="Guy L."/>
            <person name="Ettema T.J."/>
        </authorList>
    </citation>
    <scope>NUCLEOTIDE SEQUENCE</scope>
</reference>
<dbReference type="SUPFAM" id="SSF52833">
    <property type="entry name" value="Thioredoxin-like"/>
    <property type="match status" value="1"/>
</dbReference>
<proteinExistence type="inferred from homology"/>
<dbReference type="InterPro" id="IPR002023">
    <property type="entry name" value="NuoE-like"/>
</dbReference>
<evidence type="ECO:0000313" key="7">
    <source>
        <dbReference type="EMBL" id="KKN06073.1"/>
    </source>
</evidence>
<dbReference type="CDD" id="cd03064">
    <property type="entry name" value="TRX_Fd_NuoE"/>
    <property type="match status" value="1"/>
</dbReference>
<keyword evidence="5" id="KW-0411">Iron-sulfur</keyword>
<name>A0A0F9QL37_9ZZZZ</name>
<accession>A0A0F9QL37</accession>
<keyword evidence="2" id="KW-0001">2Fe-2S</keyword>
<comment type="similarity">
    <text evidence="1">Belongs to the complex I 24 kDa subunit family.</text>
</comment>
<evidence type="ECO:0008006" key="8">
    <source>
        <dbReference type="Google" id="ProtNLM"/>
    </source>
</evidence>
<dbReference type="InterPro" id="IPR042128">
    <property type="entry name" value="NuoE_dom"/>
</dbReference>
<evidence type="ECO:0000256" key="2">
    <source>
        <dbReference type="ARBA" id="ARBA00022714"/>
    </source>
</evidence>
<evidence type="ECO:0000256" key="1">
    <source>
        <dbReference type="ARBA" id="ARBA00010643"/>
    </source>
</evidence>
<organism evidence="7">
    <name type="scientific">marine sediment metagenome</name>
    <dbReference type="NCBI Taxonomy" id="412755"/>
    <lineage>
        <taxon>unclassified sequences</taxon>
        <taxon>metagenomes</taxon>
        <taxon>ecological metagenomes</taxon>
    </lineage>
</organism>
<dbReference type="PIRSF" id="PIRSF000216">
    <property type="entry name" value="NADH_DH_24kDa"/>
    <property type="match status" value="1"/>
</dbReference>
<protein>
    <recommendedName>
        <fullName evidence="8">NAD(P)H-dependent oxidoreductase subunit E</fullName>
    </recommendedName>
</protein>
<dbReference type="AlphaFoldDB" id="A0A0F9QL37"/>
<dbReference type="PROSITE" id="PS01099">
    <property type="entry name" value="COMPLEX1_24K"/>
    <property type="match status" value="1"/>
</dbReference>
<dbReference type="InterPro" id="IPR036249">
    <property type="entry name" value="Thioredoxin-like_sf"/>
</dbReference>